<gene>
    <name evidence="1" type="ORF">D7V94_17620</name>
</gene>
<comment type="caution">
    <text evidence="1">The sequence shown here is derived from an EMBL/GenBank/DDBJ whole genome shotgun (WGS) entry which is preliminary data.</text>
</comment>
<dbReference type="Proteomes" id="UP000280696">
    <property type="component" value="Unassembled WGS sequence"/>
</dbReference>
<name>A0A3A9AQN7_9FIRM</name>
<protein>
    <recommendedName>
        <fullName evidence="3">Peptidase C39-like domain-containing protein</fullName>
    </recommendedName>
</protein>
<sequence length="253" mass="29263">MAKNNAGRCLEARMSRITGLNRQYIQVKRNKNGKITCGGDQNFFADAPEGTADARKQKLGCGVTAFGDMLLYLGGASRTYCIRENENYINRILSEEEYKAYYNTIYNLLGQVFARGNKGLSGLRLSVRFNRLSRRERWKLRAKWGMSGRRLYGRITEMLEGEIPVILCIPLLLGKKNKEQGITFYQKKKDGYHAMCRVSAHYVVITEVVEESGSIYFGISSWGEKYYVNWQEYKTFIHRHFLRTILGNILYIR</sequence>
<dbReference type="AlphaFoldDB" id="A0A3A9AQN7"/>
<proteinExistence type="predicted"/>
<organism evidence="1 2">
    <name type="scientific">Parablautia intestinalis</name>
    <dbReference type="NCBI Taxonomy" id="2320100"/>
    <lineage>
        <taxon>Bacteria</taxon>
        <taxon>Bacillati</taxon>
        <taxon>Bacillota</taxon>
        <taxon>Clostridia</taxon>
        <taxon>Lachnospirales</taxon>
        <taxon>Lachnospiraceae</taxon>
        <taxon>Parablautia</taxon>
    </lineage>
</organism>
<accession>A0A3A9AQN7</accession>
<evidence type="ECO:0008006" key="3">
    <source>
        <dbReference type="Google" id="ProtNLM"/>
    </source>
</evidence>
<reference evidence="1 2" key="1">
    <citation type="submission" date="2018-09" db="EMBL/GenBank/DDBJ databases">
        <title>Murine metabolic-syndrome-specific gut microbial biobank.</title>
        <authorList>
            <person name="Liu C."/>
        </authorList>
    </citation>
    <scope>NUCLEOTIDE SEQUENCE [LARGE SCALE GENOMIC DNA]</scope>
    <source>
        <strain evidence="1 2">0.1xD8-82</strain>
    </source>
</reference>
<keyword evidence="2" id="KW-1185">Reference proteome</keyword>
<dbReference type="EMBL" id="RAYQ01000021">
    <property type="protein sequence ID" value="RKI89586.1"/>
    <property type="molecule type" value="Genomic_DNA"/>
</dbReference>
<evidence type="ECO:0000313" key="2">
    <source>
        <dbReference type="Proteomes" id="UP000280696"/>
    </source>
</evidence>
<evidence type="ECO:0000313" key="1">
    <source>
        <dbReference type="EMBL" id="RKI89586.1"/>
    </source>
</evidence>